<evidence type="ECO:0000313" key="4">
    <source>
        <dbReference type="Proteomes" id="UP000542210"/>
    </source>
</evidence>
<keyword evidence="2" id="KW-0812">Transmembrane</keyword>
<feature type="region of interest" description="Disordered" evidence="1">
    <location>
        <begin position="1"/>
        <end position="33"/>
    </location>
</feature>
<evidence type="ECO:0000313" key="3">
    <source>
        <dbReference type="EMBL" id="MBB4702511.1"/>
    </source>
</evidence>
<proteinExistence type="predicted"/>
<gene>
    <name evidence="3" type="ORF">BJ982_004055</name>
</gene>
<keyword evidence="2" id="KW-1133">Transmembrane helix</keyword>
<dbReference type="AlphaFoldDB" id="A0A7W7D9I0"/>
<name>A0A7W7D9I0_9ACTN</name>
<feature type="transmembrane region" description="Helical" evidence="2">
    <location>
        <begin position="43"/>
        <end position="64"/>
    </location>
</feature>
<organism evidence="3 4">
    <name type="scientific">Sphaerisporangium siamense</name>
    <dbReference type="NCBI Taxonomy" id="795645"/>
    <lineage>
        <taxon>Bacteria</taxon>
        <taxon>Bacillati</taxon>
        <taxon>Actinomycetota</taxon>
        <taxon>Actinomycetes</taxon>
        <taxon>Streptosporangiales</taxon>
        <taxon>Streptosporangiaceae</taxon>
        <taxon>Sphaerisporangium</taxon>
    </lineage>
</organism>
<keyword evidence="2" id="KW-0472">Membrane</keyword>
<comment type="caution">
    <text evidence="3">The sequence shown here is derived from an EMBL/GenBank/DDBJ whole genome shotgun (WGS) entry which is preliminary data.</text>
</comment>
<dbReference type="RefSeq" id="WP_184882328.1">
    <property type="nucleotide sequence ID" value="NZ_BOOV01000033.1"/>
</dbReference>
<protein>
    <submittedName>
        <fullName evidence="3">Uncharacterized protein</fullName>
    </submittedName>
</protein>
<feature type="transmembrane region" description="Helical" evidence="2">
    <location>
        <begin position="70"/>
        <end position="88"/>
    </location>
</feature>
<keyword evidence="4" id="KW-1185">Reference proteome</keyword>
<sequence length="90" mass="9191">MSAVTQRFGHPPTRQTHQLPPAHGRHGRAGAARRALHTMPRPTARGALAVAGLAELAAAIGWTAGYGPSASTAVAAFNSAFLLILAAVKS</sequence>
<accession>A0A7W7D9I0</accession>
<dbReference type="Proteomes" id="UP000542210">
    <property type="component" value="Unassembled WGS sequence"/>
</dbReference>
<evidence type="ECO:0000256" key="2">
    <source>
        <dbReference type="SAM" id="Phobius"/>
    </source>
</evidence>
<reference evidence="3 4" key="1">
    <citation type="submission" date="2020-08" db="EMBL/GenBank/DDBJ databases">
        <title>Sequencing the genomes of 1000 actinobacteria strains.</title>
        <authorList>
            <person name="Klenk H.-P."/>
        </authorList>
    </citation>
    <scope>NUCLEOTIDE SEQUENCE [LARGE SCALE GENOMIC DNA]</scope>
    <source>
        <strain evidence="3 4">DSM 45784</strain>
    </source>
</reference>
<evidence type="ECO:0000256" key="1">
    <source>
        <dbReference type="SAM" id="MobiDB-lite"/>
    </source>
</evidence>
<dbReference type="EMBL" id="JACHND010000001">
    <property type="protein sequence ID" value="MBB4702511.1"/>
    <property type="molecule type" value="Genomic_DNA"/>
</dbReference>